<dbReference type="AlphaFoldDB" id="A0A3M7RJ03"/>
<dbReference type="STRING" id="10195.A0A3M7RJ03"/>
<feature type="domain" description="Rab-GAP TBC" evidence="1">
    <location>
        <begin position="127"/>
        <end position="283"/>
    </location>
</feature>
<dbReference type="Pfam" id="PF00566">
    <property type="entry name" value="RabGAP-TBC"/>
    <property type="match status" value="1"/>
</dbReference>
<dbReference type="EMBL" id="REGN01003260">
    <property type="protein sequence ID" value="RNA23566.1"/>
    <property type="molecule type" value="Genomic_DNA"/>
</dbReference>
<name>A0A3M7RJ03_BRAPC</name>
<evidence type="ECO:0000259" key="1">
    <source>
        <dbReference type="Pfam" id="PF00566"/>
    </source>
</evidence>
<accession>A0A3M7RJ03</accession>
<dbReference type="Gene3D" id="1.10.8.270">
    <property type="entry name" value="putative rabgap domain of human tbc1 domain family member 14 like domains"/>
    <property type="match status" value="1"/>
</dbReference>
<protein>
    <submittedName>
        <fullName evidence="2">TBC1 domain family member 24 isoform X1</fullName>
    </submittedName>
</protein>
<comment type="caution">
    <text evidence="2">The sequence shown here is derived from an EMBL/GenBank/DDBJ whole genome shotgun (WGS) entry which is preliminary data.</text>
</comment>
<reference evidence="2 3" key="1">
    <citation type="journal article" date="2018" name="Sci. Rep.">
        <title>Genomic signatures of local adaptation to the degree of environmental predictability in rotifers.</title>
        <authorList>
            <person name="Franch-Gras L."/>
            <person name="Hahn C."/>
            <person name="Garcia-Roger E.M."/>
            <person name="Carmona M.J."/>
            <person name="Serra M."/>
            <person name="Gomez A."/>
        </authorList>
    </citation>
    <scope>NUCLEOTIDE SEQUENCE [LARGE SCALE GENOMIC DNA]</scope>
    <source>
        <strain evidence="2">HYR1</strain>
    </source>
</reference>
<gene>
    <name evidence="2" type="ORF">BpHYR1_035113</name>
</gene>
<dbReference type="SUPFAM" id="SSF47923">
    <property type="entry name" value="Ypt/Rab-GAP domain of gyp1p"/>
    <property type="match status" value="1"/>
</dbReference>
<dbReference type="Proteomes" id="UP000276133">
    <property type="component" value="Unassembled WGS sequence"/>
</dbReference>
<dbReference type="OrthoDB" id="10065050at2759"/>
<organism evidence="2 3">
    <name type="scientific">Brachionus plicatilis</name>
    <name type="common">Marine rotifer</name>
    <name type="synonym">Brachionus muelleri</name>
    <dbReference type="NCBI Taxonomy" id="10195"/>
    <lineage>
        <taxon>Eukaryota</taxon>
        <taxon>Metazoa</taxon>
        <taxon>Spiralia</taxon>
        <taxon>Gnathifera</taxon>
        <taxon>Rotifera</taxon>
        <taxon>Eurotatoria</taxon>
        <taxon>Monogononta</taxon>
        <taxon>Pseudotrocha</taxon>
        <taxon>Ploima</taxon>
        <taxon>Brachionidae</taxon>
        <taxon>Brachionus</taxon>
    </lineage>
</organism>
<proteinExistence type="predicted"/>
<evidence type="ECO:0000313" key="2">
    <source>
        <dbReference type="EMBL" id="RNA23566.1"/>
    </source>
</evidence>
<keyword evidence="3" id="KW-1185">Reference proteome</keyword>
<dbReference type="InterPro" id="IPR035969">
    <property type="entry name" value="Rab-GAP_TBC_sf"/>
</dbReference>
<dbReference type="InterPro" id="IPR000195">
    <property type="entry name" value="Rab-GAP-TBC_dom"/>
</dbReference>
<evidence type="ECO:0000313" key="3">
    <source>
        <dbReference type="Proteomes" id="UP000276133"/>
    </source>
</evidence>
<sequence length="303" mass="35335">MIESGLCFNLGCIDTEKLANFLGEANLDDLTDRLNQTTSNAVEEASYDKAVKNNKFNSFPMRKKSSASSRTMRQSQKSFSNLRNLNSVDISQDELNLSVRLANNRQQESTRLKNLIRSNFWPINHPIRKYLWKCLLQRPQLNTNKENSKSNSHLKNIDFSEFEYNKHLNQIFGKMREIDISLPDFVNMNTRQENSSDHMNYYFLNNKGKQAIKRILCVYEYHFPQVTFNPGLLSISSLLLHYMQEHEVFASLCYMSSSKEHLIESKTCWDTTCSVFTKLLKNYCVINGLIFENLNLKLEFQSN</sequence>